<reference evidence="1" key="2">
    <citation type="submission" date="2025-09" db="UniProtKB">
        <authorList>
            <consortium name="Ensembl"/>
        </authorList>
    </citation>
    <scope>IDENTIFICATION</scope>
</reference>
<dbReference type="Proteomes" id="UP000233040">
    <property type="component" value="Unassembled WGS sequence"/>
</dbReference>
<accession>A0A2K5QJ23</accession>
<reference evidence="1" key="1">
    <citation type="submission" date="2025-08" db="UniProtKB">
        <authorList>
            <consortium name="Ensembl"/>
        </authorList>
    </citation>
    <scope>IDENTIFICATION</scope>
</reference>
<name>A0A2K5QJ23_CEBIM</name>
<dbReference type="GeneTree" id="ENSGT00860000136327"/>
<evidence type="ECO:0000313" key="1">
    <source>
        <dbReference type="Ensembl" id="ENSCCAP00000015850.1"/>
    </source>
</evidence>
<dbReference type="OMA" id="RGKWRSW"/>
<protein>
    <submittedName>
        <fullName evidence="1">Uncharacterized protein</fullName>
    </submittedName>
</protein>
<proteinExistence type="predicted"/>
<dbReference type="Ensembl" id="ENSCCAT00000033297.1">
    <property type="protein sequence ID" value="ENSCCAP00000015850.1"/>
    <property type="gene ID" value="ENSCCAG00000025725.1"/>
</dbReference>
<sequence>MHKPASVPVCVMGAVGAIIHLREEGTAFPFCRVCVPRPLGGRWRSWDVNLGPQGGGGCLTVDPAVQESPGPTHLGLHEGLSVSWLSAAKCSLPLRPPSWGEASPPLPMLVTHPVHQQLACAPGWLGTSLLEATGLGLHGGAWWDHHPASWE</sequence>
<organism evidence="1 2">
    <name type="scientific">Cebus imitator</name>
    <name type="common">Panamanian white-faced capuchin</name>
    <name type="synonym">Cebus capucinus imitator</name>
    <dbReference type="NCBI Taxonomy" id="2715852"/>
    <lineage>
        <taxon>Eukaryota</taxon>
        <taxon>Metazoa</taxon>
        <taxon>Chordata</taxon>
        <taxon>Craniata</taxon>
        <taxon>Vertebrata</taxon>
        <taxon>Euteleostomi</taxon>
        <taxon>Mammalia</taxon>
        <taxon>Eutheria</taxon>
        <taxon>Euarchontoglires</taxon>
        <taxon>Primates</taxon>
        <taxon>Haplorrhini</taxon>
        <taxon>Platyrrhini</taxon>
        <taxon>Cebidae</taxon>
        <taxon>Cebinae</taxon>
        <taxon>Cebus</taxon>
    </lineage>
</organism>
<evidence type="ECO:0000313" key="2">
    <source>
        <dbReference type="Proteomes" id="UP000233040"/>
    </source>
</evidence>
<keyword evidence="2" id="KW-1185">Reference proteome</keyword>
<dbReference type="AlphaFoldDB" id="A0A2K5QJ23"/>